<evidence type="ECO:0000313" key="2">
    <source>
        <dbReference type="Proteomes" id="UP000198519"/>
    </source>
</evidence>
<dbReference type="Proteomes" id="UP000198519">
    <property type="component" value="Unassembled WGS sequence"/>
</dbReference>
<reference evidence="2" key="1">
    <citation type="submission" date="2016-10" db="EMBL/GenBank/DDBJ databases">
        <authorList>
            <person name="Varghese N."/>
            <person name="Submissions S."/>
        </authorList>
    </citation>
    <scope>NUCLEOTIDE SEQUENCE [LARGE SCALE GENOMIC DNA]</scope>
    <source>
        <strain evidence="2">CGMCC 1.7061</strain>
    </source>
</reference>
<dbReference type="AlphaFoldDB" id="A0A1I4NKX8"/>
<dbReference type="STRING" id="488535.SAMN04487963_1470"/>
<gene>
    <name evidence="1" type="ORF">SAMN04487963_1470</name>
</gene>
<keyword evidence="2" id="KW-1185">Reference proteome</keyword>
<proteinExistence type="predicted"/>
<sequence>MQDLELYIRDLEPGQLVQWLSQHLDGLDLDDSGAGVAAFKGTGYFKHAKVRVSVYPQANGKRYTCVVLEGEELPWSQDLECARSAWRTLDNEVRCSPGGWKEGDSLEEDKWWRIDQRGEMLVVWS</sequence>
<organism evidence="1 2">
    <name type="scientific">Marinobacter zhejiangensis</name>
    <dbReference type="NCBI Taxonomy" id="488535"/>
    <lineage>
        <taxon>Bacteria</taxon>
        <taxon>Pseudomonadati</taxon>
        <taxon>Pseudomonadota</taxon>
        <taxon>Gammaproteobacteria</taxon>
        <taxon>Pseudomonadales</taxon>
        <taxon>Marinobacteraceae</taxon>
        <taxon>Marinobacter</taxon>
    </lineage>
</organism>
<protein>
    <submittedName>
        <fullName evidence="1">Uncharacterized protein</fullName>
    </submittedName>
</protein>
<evidence type="ECO:0000313" key="1">
    <source>
        <dbReference type="EMBL" id="SFM16148.1"/>
    </source>
</evidence>
<name>A0A1I4NKX8_9GAMM</name>
<dbReference type="EMBL" id="FOUE01000002">
    <property type="protein sequence ID" value="SFM16148.1"/>
    <property type="molecule type" value="Genomic_DNA"/>
</dbReference>
<dbReference type="OrthoDB" id="1495305at2"/>
<dbReference type="RefSeq" id="WP_092021268.1">
    <property type="nucleotide sequence ID" value="NZ_FOUE01000002.1"/>
</dbReference>
<accession>A0A1I4NKX8</accession>